<dbReference type="EMBL" id="NFJX01000017">
    <property type="protein sequence ID" value="OUP16045.1"/>
    <property type="molecule type" value="Genomic_DNA"/>
</dbReference>
<organism evidence="4 5">
    <name type="scientific">Parabacteroides distasonis</name>
    <dbReference type="NCBI Taxonomy" id="823"/>
    <lineage>
        <taxon>Bacteria</taxon>
        <taxon>Pseudomonadati</taxon>
        <taxon>Bacteroidota</taxon>
        <taxon>Bacteroidia</taxon>
        <taxon>Bacteroidales</taxon>
        <taxon>Tannerellaceae</taxon>
        <taxon>Parabacteroides</taxon>
    </lineage>
</organism>
<comment type="caution">
    <text evidence="4">The sequence shown here is derived from an EMBL/GenBank/DDBJ whole genome shotgun (WGS) entry which is preliminary data.</text>
</comment>
<sequence>MCYLGASSQTKSHMKKIFILMILCVFPNFILKAQFAGNTYICDQESFHLLKDLSNSSLKDGDIYVFTTTHQDLAWLNHIDACIADRDTLWLTPFLKRLGEDPTFKMDIEQTSILKEYIHRHPDTYPLFVKYMKEGRICVGGTFIQPYEEMYSGESLARQFYLGTRWLKKNFNGYQTSSYFNVDVPGRTLQMPQIMSKAGIENLVISRHERGLFYWESPDGSKVRTYTPGHYIYFYNVLGKDDTTAVKEMAKEAILWYTKYNDVKKSKTVMPAMLNYELSWDMKPVRNCPVFIEKWNNVRYIMNGKTGERVKVSLPQFKFATADDFFEKLDHSTSALPITHGERPNVWLYIHGPSHEKALTASREGDVWLSAAEKISSFSAMVRQSFEMYPTDDLNEAWEAKIYPDHGWGGNGGIMTDNAFRRKYEFALSKARQIVDRQAGFLASSIKTSGQKGRSIILFNNLSFSRTVPAVVEVAFEQGYAYDLQIKDYQGKAVNSQLSEIVYYQDGSIEKANLHFTADNMPAMGLKTYYLNPTQKQEDKSGPAVDLIENSHYRIELVNGGIKQIYDKSMGCPLLNTEKFLGGEVISMRSVGNGAGEFDAVQQPDMEGFDKTSNHAVPWKVEEDGPVYTSYKMRTPIRNAVIEQTLRVYHQVKKIDMDVDLLNWDAVLYREYRLMWPLAFQRSSVSYEVPFGALTVGKDEMPGAAGERYYVENSKQRPRGIGNWLSAAGEKCAVTLSSSVAVADYIDPTDQPVDYTILQPILLASRKSCHPLGNDFIQPGDHSYHFSLTSHEVNSPLREEFGTSSNEPLVAVYNPIQYGKAFLPEEVSFVSVDNPNVKVTAIKKCEDDNSLIVRMYNCSNKEETVHLRMFVEPKEIIHTNLIEEELSSVQEIILGKYAIETYKIKF</sequence>
<proteinExistence type="predicted"/>
<dbReference type="GO" id="GO:0006013">
    <property type="term" value="P:mannose metabolic process"/>
    <property type="evidence" value="ECO:0007669"/>
    <property type="project" value="InterPro"/>
</dbReference>
<dbReference type="InterPro" id="IPR011682">
    <property type="entry name" value="Glyco_hydro_38_C"/>
</dbReference>
<feature type="domain" description="Glycoside hydrolase family 38 N-terminal" evidence="1">
    <location>
        <begin position="63"/>
        <end position="331"/>
    </location>
</feature>
<dbReference type="InterPro" id="IPR011013">
    <property type="entry name" value="Gal_mutarotase_sf_dom"/>
</dbReference>
<dbReference type="Pfam" id="PF01074">
    <property type="entry name" value="Glyco_hydro_38N"/>
    <property type="match status" value="1"/>
</dbReference>
<evidence type="ECO:0000259" key="1">
    <source>
        <dbReference type="Pfam" id="PF01074"/>
    </source>
</evidence>
<dbReference type="GO" id="GO:0009313">
    <property type="term" value="P:oligosaccharide catabolic process"/>
    <property type="evidence" value="ECO:0007669"/>
    <property type="project" value="TreeGrafter"/>
</dbReference>
<accession>A0A1Y4I6Y8</accession>
<evidence type="ECO:0000259" key="3">
    <source>
        <dbReference type="Pfam" id="PF17677"/>
    </source>
</evidence>
<gene>
    <name evidence="4" type="ORF">B5F32_16140</name>
</gene>
<evidence type="ECO:0000259" key="2">
    <source>
        <dbReference type="Pfam" id="PF07748"/>
    </source>
</evidence>
<dbReference type="SUPFAM" id="SSF74650">
    <property type="entry name" value="Galactose mutarotase-like"/>
    <property type="match status" value="1"/>
</dbReference>
<feature type="domain" description="Glycosyl hydrolases family 38 C-terminal" evidence="3">
    <location>
        <begin position="836"/>
        <end position="902"/>
    </location>
</feature>
<dbReference type="PANTHER" id="PTHR46017:SF1">
    <property type="entry name" value="ALPHA-MANNOSIDASE 2C1"/>
    <property type="match status" value="1"/>
</dbReference>
<protein>
    <submittedName>
        <fullName evidence="4">Alpha-mannosidase</fullName>
    </submittedName>
</protein>
<dbReference type="Gene3D" id="2.60.40.2220">
    <property type="match status" value="1"/>
</dbReference>
<dbReference type="InterPro" id="IPR041147">
    <property type="entry name" value="GH38_C"/>
</dbReference>
<dbReference type="Gene3D" id="2.70.98.30">
    <property type="entry name" value="Golgi alpha-mannosidase II, domain 4"/>
    <property type="match status" value="1"/>
</dbReference>
<dbReference type="InterPro" id="IPR013780">
    <property type="entry name" value="Glyco_hydro_b"/>
</dbReference>
<dbReference type="Proteomes" id="UP000195950">
    <property type="component" value="Unassembled WGS sequence"/>
</dbReference>
<dbReference type="AlphaFoldDB" id="A0A1Y4I6Y8"/>
<dbReference type="InterPro" id="IPR011330">
    <property type="entry name" value="Glyco_hydro/deAcase_b/a-brl"/>
</dbReference>
<evidence type="ECO:0000313" key="4">
    <source>
        <dbReference type="EMBL" id="OUP16045.1"/>
    </source>
</evidence>
<dbReference type="Gene3D" id="2.60.40.1180">
    <property type="entry name" value="Golgi alpha-mannosidase II"/>
    <property type="match status" value="1"/>
</dbReference>
<dbReference type="PANTHER" id="PTHR46017">
    <property type="entry name" value="ALPHA-MANNOSIDASE 2C1"/>
    <property type="match status" value="1"/>
</dbReference>
<dbReference type="Gene3D" id="3.20.110.10">
    <property type="entry name" value="Glycoside hydrolase 38, N terminal domain"/>
    <property type="match status" value="1"/>
</dbReference>
<name>A0A1Y4I6Y8_PARDI</name>
<dbReference type="SUPFAM" id="SSF88713">
    <property type="entry name" value="Glycoside hydrolase/deacetylase"/>
    <property type="match status" value="1"/>
</dbReference>
<reference evidence="5" key="1">
    <citation type="submission" date="2017-04" db="EMBL/GenBank/DDBJ databases">
        <title>Function of individual gut microbiota members based on whole genome sequencing of pure cultures obtained from chicken caecum.</title>
        <authorList>
            <person name="Medvecky M."/>
            <person name="Cejkova D."/>
            <person name="Polansky O."/>
            <person name="Karasova D."/>
            <person name="Kubasova T."/>
            <person name="Cizek A."/>
            <person name="Rychlik I."/>
        </authorList>
    </citation>
    <scope>NUCLEOTIDE SEQUENCE [LARGE SCALE GENOMIC DNA]</scope>
    <source>
        <strain evidence="5">An199</strain>
    </source>
</reference>
<dbReference type="Pfam" id="PF17677">
    <property type="entry name" value="Glyco_hydro38C2"/>
    <property type="match status" value="1"/>
</dbReference>
<dbReference type="GO" id="GO:0030246">
    <property type="term" value="F:carbohydrate binding"/>
    <property type="evidence" value="ECO:0007669"/>
    <property type="project" value="InterPro"/>
</dbReference>
<dbReference type="GO" id="GO:0004559">
    <property type="term" value="F:alpha-mannosidase activity"/>
    <property type="evidence" value="ECO:0007669"/>
    <property type="project" value="InterPro"/>
</dbReference>
<dbReference type="Pfam" id="PF07748">
    <property type="entry name" value="Glyco_hydro_38C"/>
    <property type="match status" value="1"/>
</dbReference>
<dbReference type="CDD" id="cd10791">
    <property type="entry name" value="GH38N_AMII_like_1"/>
    <property type="match status" value="1"/>
</dbReference>
<dbReference type="InterPro" id="IPR027291">
    <property type="entry name" value="Glyco_hydro_38_N_sf"/>
</dbReference>
<feature type="domain" description="Glycosyl hydrolase family 38 C-terminal" evidence="2">
    <location>
        <begin position="548"/>
        <end position="695"/>
    </location>
</feature>
<evidence type="ECO:0000313" key="5">
    <source>
        <dbReference type="Proteomes" id="UP000195950"/>
    </source>
</evidence>
<dbReference type="InterPro" id="IPR000602">
    <property type="entry name" value="Glyco_hydro_38_N"/>
</dbReference>